<keyword evidence="4" id="KW-1185">Reference proteome</keyword>
<evidence type="ECO:0000256" key="1">
    <source>
        <dbReference type="SAM" id="MobiDB-lite"/>
    </source>
</evidence>
<protein>
    <recommendedName>
        <fullName evidence="2">Doublecortin domain-containing protein</fullName>
    </recommendedName>
</protein>
<dbReference type="Pfam" id="PF03607">
    <property type="entry name" value="DCX"/>
    <property type="match status" value="2"/>
</dbReference>
<evidence type="ECO:0000259" key="2">
    <source>
        <dbReference type="PROSITE" id="PS50309"/>
    </source>
</evidence>
<dbReference type="EMBL" id="CAJHNH020004772">
    <property type="protein sequence ID" value="CAG5131609.1"/>
    <property type="molecule type" value="Genomic_DNA"/>
</dbReference>
<dbReference type="AlphaFoldDB" id="A0A8S3ZQ85"/>
<sequence length="437" mass="49739">MPAQVCTIKRDSFTSRFKMTGSKNKSARSKFGWFGLSASVLTSSESASGDEHQKEIKSTHQVSSLHHGTPPRLEASLHHPSHKTSCSPSVSRNSVKSGHSLFKMACDKRARKVRFYRNGDRFFKGMVLAVSTHRFRTFESLLTALTSSPICNSKVMPNGVRCIFTLKGARVESLDELQHGRSYVCSSTDVFRCLDYSSNEDPVWNAHVLSHNESNHACSKSHRRDRLREEHRTQDCETYSTSSAQSQSRPHSARGEKSRGARSKSTKSEMCASERKVYEEYQRSFVTPRLITVVRNGRRPRRAFRLLLNKKTAQTFDQVMADITELIKLDCGRVSKIFTMSGQQVMCLADFFQKETLFLACGTEKLATQDLTLDKQELRLIRSYQPYNGKAKERHGLRRLEHCPRKSSGRDCHRSEHLHGQCPNVERDIKTVNKDNI</sequence>
<dbReference type="OrthoDB" id="1738954at2759"/>
<feature type="non-terminal residue" evidence="3">
    <location>
        <position position="1"/>
    </location>
</feature>
<evidence type="ECO:0000313" key="3">
    <source>
        <dbReference type="EMBL" id="CAG5131609.1"/>
    </source>
</evidence>
<feature type="region of interest" description="Disordered" evidence="1">
    <location>
        <begin position="215"/>
        <end position="269"/>
    </location>
</feature>
<feature type="compositionally biased region" description="Polar residues" evidence="1">
    <location>
        <begin position="236"/>
        <end position="250"/>
    </location>
</feature>
<organism evidence="3 4">
    <name type="scientific">Candidula unifasciata</name>
    <dbReference type="NCBI Taxonomy" id="100452"/>
    <lineage>
        <taxon>Eukaryota</taxon>
        <taxon>Metazoa</taxon>
        <taxon>Spiralia</taxon>
        <taxon>Lophotrochozoa</taxon>
        <taxon>Mollusca</taxon>
        <taxon>Gastropoda</taxon>
        <taxon>Heterobranchia</taxon>
        <taxon>Euthyneura</taxon>
        <taxon>Panpulmonata</taxon>
        <taxon>Eupulmonata</taxon>
        <taxon>Stylommatophora</taxon>
        <taxon>Helicina</taxon>
        <taxon>Helicoidea</taxon>
        <taxon>Geomitridae</taxon>
        <taxon>Candidula</taxon>
    </lineage>
</organism>
<comment type="caution">
    <text evidence="3">The sequence shown here is derived from an EMBL/GenBank/DDBJ whole genome shotgun (WGS) entry which is preliminary data.</text>
</comment>
<name>A0A8S3ZQ85_9EUPU</name>
<dbReference type="GO" id="GO:0005815">
    <property type="term" value="C:microtubule organizing center"/>
    <property type="evidence" value="ECO:0007669"/>
    <property type="project" value="TreeGrafter"/>
</dbReference>
<dbReference type="SMART" id="SM00537">
    <property type="entry name" value="DCX"/>
    <property type="match status" value="2"/>
</dbReference>
<gene>
    <name evidence="3" type="ORF">CUNI_LOCUS17167</name>
</gene>
<reference evidence="3" key="1">
    <citation type="submission" date="2021-04" db="EMBL/GenBank/DDBJ databases">
        <authorList>
            <consortium name="Molecular Ecology Group"/>
        </authorList>
    </citation>
    <scope>NUCLEOTIDE SEQUENCE</scope>
</reference>
<feature type="compositionally biased region" description="Polar residues" evidence="1">
    <location>
        <begin position="83"/>
        <end position="92"/>
    </location>
</feature>
<dbReference type="GO" id="GO:0005874">
    <property type="term" value="C:microtubule"/>
    <property type="evidence" value="ECO:0007669"/>
    <property type="project" value="TreeGrafter"/>
</dbReference>
<accession>A0A8S3ZQ85</accession>
<dbReference type="GO" id="GO:0035556">
    <property type="term" value="P:intracellular signal transduction"/>
    <property type="evidence" value="ECO:0007669"/>
    <property type="project" value="InterPro"/>
</dbReference>
<feature type="domain" description="Doublecortin" evidence="2">
    <location>
        <begin position="111"/>
        <end position="197"/>
    </location>
</feature>
<dbReference type="InterPro" id="IPR003533">
    <property type="entry name" value="Doublecortin_dom"/>
</dbReference>
<dbReference type="InterPro" id="IPR036572">
    <property type="entry name" value="Doublecortin_dom_sf"/>
</dbReference>
<dbReference type="SUPFAM" id="SSF89837">
    <property type="entry name" value="Doublecortin (DC)"/>
    <property type="match status" value="2"/>
</dbReference>
<feature type="region of interest" description="Disordered" evidence="1">
    <location>
        <begin position="45"/>
        <end position="92"/>
    </location>
</feature>
<dbReference type="PROSITE" id="PS50309">
    <property type="entry name" value="DC"/>
    <property type="match status" value="2"/>
</dbReference>
<proteinExistence type="predicted"/>
<evidence type="ECO:0000313" key="4">
    <source>
        <dbReference type="Proteomes" id="UP000678393"/>
    </source>
</evidence>
<feature type="compositionally biased region" description="Basic and acidic residues" evidence="1">
    <location>
        <begin position="49"/>
        <end position="58"/>
    </location>
</feature>
<feature type="domain" description="Doublecortin" evidence="2">
    <location>
        <begin position="289"/>
        <end position="372"/>
    </location>
</feature>
<dbReference type="Proteomes" id="UP000678393">
    <property type="component" value="Unassembled WGS sequence"/>
</dbReference>
<feature type="compositionally biased region" description="Basic and acidic residues" evidence="1">
    <location>
        <begin position="226"/>
        <end position="235"/>
    </location>
</feature>
<dbReference type="PANTHER" id="PTHR23004">
    <property type="entry name" value="DOUBLECORTIN DOMAIN CONTAINING 2"/>
    <property type="match status" value="1"/>
</dbReference>
<dbReference type="PANTHER" id="PTHR23004:SF23">
    <property type="entry name" value="DOUBLECORTIN DOMAIN-CONTAINING PROTEIN"/>
    <property type="match status" value="1"/>
</dbReference>
<dbReference type="Gene3D" id="3.10.20.230">
    <property type="entry name" value="Doublecortin domain"/>
    <property type="match status" value="2"/>
</dbReference>